<dbReference type="NCBIfam" id="TIGR03518">
    <property type="entry name" value="ABC_perm_GldF"/>
    <property type="match status" value="1"/>
</dbReference>
<dbReference type="AlphaFoldDB" id="A0A1I7NDZ9"/>
<gene>
    <name evidence="7" type="ORF">SAMN05660895_1486</name>
</gene>
<keyword evidence="5 6" id="KW-0472">Membrane</keyword>
<dbReference type="InterPro" id="IPR051449">
    <property type="entry name" value="ABC-2_transporter_component"/>
</dbReference>
<name>A0A1I7NDZ9_9BACT</name>
<dbReference type="GO" id="GO:0005886">
    <property type="term" value="C:plasma membrane"/>
    <property type="evidence" value="ECO:0007669"/>
    <property type="project" value="UniProtKB-SubCell"/>
</dbReference>
<evidence type="ECO:0000256" key="1">
    <source>
        <dbReference type="ARBA" id="ARBA00004651"/>
    </source>
</evidence>
<keyword evidence="8" id="KW-1185">Reference proteome</keyword>
<keyword evidence="4 6" id="KW-1133">Transmembrane helix</keyword>
<evidence type="ECO:0000256" key="5">
    <source>
        <dbReference type="ARBA" id="ARBA00023136"/>
    </source>
</evidence>
<dbReference type="STRING" id="1393122.SAMN05660895_1486"/>
<reference evidence="8" key="1">
    <citation type="submission" date="2016-10" db="EMBL/GenBank/DDBJ databases">
        <authorList>
            <person name="Varghese N."/>
            <person name="Submissions S."/>
        </authorList>
    </citation>
    <scope>NUCLEOTIDE SEQUENCE [LARGE SCALE GENOMIC DNA]</scope>
    <source>
        <strain evidence="8">DSM 14807</strain>
    </source>
</reference>
<dbReference type="PANTHER" id="PTHR30294:SF29">
    <property type="entry name" value="MULTIDRUG ABC TRANSPORTER PERMEASE YBHS-RELATED"/>
    <property type="match status" value="1"/>
</dbReference>
<feature type="transmembrane region" description="Helical" evidence="6">
    <location>
        <begin position="94"/>
        <end position="118"/>
    </location>
</feature>
<protein>
    <submittedName>
        <fullName evidence="7">ABC-2 type transport system permease protein</fullName>
    </submittedName>
</protein>
<dbReference type="GO" id="GO:0140359">
    <property type="term" value="F:ABC-type transporter activity"/>
    <property type="evidence" value="ECO:0007669"/>
    <property type="project" value="InterPro"/>
</dbReference>
<feature type="transmembrane region" description="Helical" evidence="6">
    <location>
        <begin position="220"/>
        <end position="238"/>
    </location>
</feature>
<dbReference type="Proteomes" id="UP000199537">
    <property type="component" value="Unassembled WGS sequence"/>
</dbReference>
<evidence type="ECO:0000256" key="6">
    <source>
        <dbReference type="SAM" id="Phobius"/>
    </source>
</evidence>
<evidence type="ECO:0000313" key="8">
    <source>
        <dbReference type="Proteomes" id="UP000199537"/>
    </source>
</evidence>
<comment type="subcellular location">
    <subcellularLocation>
        <location evidence="1">Cell membrane</location>
        <topology evidence="1">Multi-pass membrane protein</topology>
    </subcellularLocation>
</comment>
<evidence type="ECO:0000313" key="7">
    <source>
        <dbReference type="EMBL" id="SFV32880.1"/>
    </source>
</evidence>
<organism evidence="7 8">
    <name type="scientific">Thermoflavifilum thermophilum</name>
    <dbReference type="NCBI Taxonomy" id="1393122"/>
    <lineage>
        <taxon>Bacteria</taxon>
        <taxon>Pseudomonadati</taxon>
        <taxon>Bacteroidota</taxon>
        <taxon>Chitinophagia</taxon>
        <taxon>Chitinophagales</taxon>
        <taxon>Chitinophagaceae</taxon>
        <taxon>Thermoflavifilum</taxon>
    </lineage>
</organism>
<dbReference type="OrthoDB" id="9794512at2"/>
<dbReference type="PANTHER" id="PTHR30294">
    <property type="entry name" value="MEMBRANE COMPONENT OF ABC TRANSPORTER YHHJ-RELATED"/>
    <property type="match status" value="1"/>
</dbReference>
<dbReference type="RefSeq" id="WP_092459434.1">
    <property type="nucleotide sequence ID" value="NZ_FPCJ01000001.1"/>
</dbReference>
<feature type="transmembrane region" description="Helical" evidence="6">
    <location>
        <begin position="138"/>
        <end position="156"/>
    </location>
</feature>
<accession>A0A1I7NDZ9</accession>
<feature type="transmembrane region" description="Helical" evidence="6">
    <location>
        <begin position="55"/>
        <end position="73"/>
    </location>
</feature>
<proteinExistence type="predicted"/>
<dbReference type="Pfam" id="PF12679">
    <property type="entry name" value="ABC2_membrane_2"/>
    <property type="match status" value="1"/>
</dbReference>
<keyword evidence="3 6" id="KW-0812">Transmembrane</keyword>
<dbReference type="EMBL" id="FPCJ01000001">
    <property type="protein sequence ID" value="SFV32880.1"/>
    <property type="molecule type" value="Genomic_DNA"/>
</dbReference>
<feature type="transmembrane region" description="Helical" evidence="6">
    <location>
        <begin position="12"/>
        <end position="35"/>
    </location>
</feature>
<sequence length="247" mass="28072">MRAILKKEISQFLSHLVGYISLIIFWVVCGLFLFIFPDTSLLNAGYATLDELFTLAPWFFLFFIPALTMRSFAEEYRSGTMELLFTKPLTHAQIILGKYLACVILMIIALLPTLMYYVTIRHFTDPGIPLDNGGIAGSYVGLLLLGSSFAAMGVWTSSLTSNTIVAFLLALFVGFLFYFGFDALSHLPAWQGTLDYYVQMIGIQFHYQSISRGVIDTRDVIYFLSVIFFFLYLTHLNLKYRFIQLNG</sequence>
<keyword evidence="2" id="KW-1003">Cell membrane</keyword>
<feature type="transmembrane region" description="Helical" evidence="6">
    <location>
        <begin position="163"/>
        <end position="181"/>
    </location>
</feature>
<evidence type="ECO:0000256" key="3">
    <source>
        <dbReference type="ARBA" id="ARBA00022692"/>
    </source>
</evidence>
<evidence type="ECO:0000256" key="2">
    <source>
        <dbReference type="ARBA" id="ARBA00022475"/>
    </source>
</evidence>
<evidence type="ECO:0000256" key="4">
    <source>
        <dbReference type="ARBA" id="ARBA00022989"/>
    </source>
</evidence>
<dbReference type="InterPro" id="IPR019860">
    <property type="entry name" value="Motility-assoc_ABC_perm_GldF"/>
</dbReference>